<keyword evidence="1" id="KW-1185">Reference proteome</keyword>
<evidence type="ECO:0000313" key="2">
    <source>
        <dbReference type="WBParaSite" id="ALUE_0001129801-mRNA-1"/>
    </source>
</evidence>
<evidence type="ECO:0000313" key="1">
    <source>
        <dbReference type="Proteomes" id="UP000036681"/>
    </source>
</evidence>
<reference evidence="2" key="1">
    <citation type="submission" date="2017-02" db="UniProtKB">
        <authorList>
            <consortium name="WormBaseParasite"/>
        </authorList>
    </citation>
    <scope>IDENTIFICATION</scope>
</reference>
<name>A0A0M3I3Q0_ASCLU</name>
<sequence>MLLNRAAYELPIAECVYVPSIVAQLSTITAADIYTSYLEPALLETIKYPTASTSTSLSLDTPTTTNVAQQSKRCAKTSGVTIVPIAFAQVHLHAS</sequence>
<dbReference type="AlphaFoldDB" id="A0A0M3I3Q0"/>
<dbReference type="WBParaSite" id="ALUE_0001129801-mRNA-1">
    <property type="protein sequence ID" value="ALUE_0001129801-mRNA-1"/>
    <property type="gene ID" value="ALUE_0001129801"/>
</dbReference>
<dbReference type="Proteomes" id="UP000036681">
    <property type="component" value="Unplaced"/>
</dbReference>
<protein>
    <submittedName>
        <fullName evidence="2">Uncharacterized protein</fullName>
    </submittedName>
</protein>
<accession>A0A0M3I3Q0</accession>
<proteinExistence type="predicted"/>
<organism evidence="1 2">
    <name type="scientific">Ascaris lumbricoides</name>
    <name type="common">Giant roundworm</name>
    <dbReference type="NCBI Taxonomy" id="6252"/>
    <lineage>
        <taxon>Eukaryota</taxon>
        <taxon>Metazoa</taxon>
        <taxon>Ecdysozoa</taxon>
        <taxon>Nematoda</taxon>
        <taxon>Chromadorea</taxon>
        <taxon>Rhabditida</taxon>
        <taxon>Spirurina</taxon>
        <taxon>Ascaridomorpha</taxon>
        <taxon>Ascaridoidea</taxon>
        <taxon>Ascarididae</taxon>
        <taxon>Ascaris</taxon>
    </lineage>
</organism>